<gene>
    <name evidence="1" type="ORF">FGO68_gene7527</name>
</gene>
<organism evidence="1 2">
    <name type="scientific">Halteria grandinella</name>
    <dbReference type="NCBI Taxonomy" id="5974"/>
    <lineage>
        <taxon>Eukaryota</taxon>
        <taxon>Sar</taxon>
        <taxon>Alveolata</taxon>
        <taxon>Ciliophora</taxon>
        <taxon>Intramacronucleata</taxon>
        <taxon>Spirotrichea</taxon>
        <taxon>Stichotrichia</taxon>
        <taxon>Sporadotrichida</taxon>
        <taxon>Halteriidae</taxon>
        <taxon>Halteria</taxon>
    </lineage>
</organism>
<name>A0A8J8NSQ5_HALGN</name>
<evidence type="ECO:0000313" key="2">
    <source>
        <dbReference type="Proteomes" id="UP000785679"/>
    </source>
</evidence>
<reference evidence="1" key="1">
    <citation type="submission" date="2019-06" db="EMBL/GenBank/DDBJ databases">
        <authorList>
            <person name="Zheng W."/>
        </authorList>
    </citation>
    <scope>NUCLEOTIDE SEQUENCE</scope>
    <source>
        <strain evidence="1">QDHG01</strain>
    </source>
</reference>
<accession>A0A8J8NSQ5</accession>
<keyword evidence="2" id="KW-1185">Reference proteome</keyword>
<proteinExistence type="predicted"/>
<sequence length="70" mass="8335">MQYQRPTVFECLRVQVLESGSVKQQQLTHREVTFYCLGNRYIQFVGEFRSEGKSRRPFWEDHLIRIQGGA</sequence>
<evidence type="ECO:0000313" key="1">
    <source>
        <dbReference type="EMBL" id="TNV79510.1"/>
    </source>
</evidence>
<dbReference type="EMBL" id="RRYP01008825">
    <property type="protein sequence ID" value="TNV79510.1"/>
    <property type="molecule type" value="Genomic_DNA"/>
</dbReference>
<protein>
    <submittedName>
        <fullName evidence="1">Uncharacterized protein</fullName>
    </submittedName>
</protein>
<comment type="caution">
    <text evidence="1">The sequence shown here is derived from an EMBL/GenBank/DDBJ whole genome shotgun (WGS) entry which is preliminary data.</text>
</comment>
<dbReference type="Proteomes" id="UP000785679">
    <property type="component" value="Unassembled WGS sequence"/>
</dbReference>
<dbReference type="AlphaFoldDB" id="A0A8J8NSQ5"/>